<proteinExistence type="inferred from homology"/>
<sequence>GFGTHKNKKKAIEWYTKAAENKCAAAEHMLGEYFYKLRRYNKAFYYLKRATENGNYKALNTLGLCYQRGQGTNINAVEGFRSFKRAALWGLPTSQYELGNCYEYGIGTEINLKEALIWYQKATDANPNYLIHEKRAKLKF</sequence>
<dbReference type="Pfam" id="PF08238">
    <property type="entry name" value="Sel1"/>
    <property type="match status" value="4"/>
</dbReference>
<dbReference type="InterPro" id="IPR011990">
    <property type="entry name" value="TPR-like_helical_dom_sf"/>
</dbReference>
<comment type="similarity">
    <text evidence="1">Belongs to the sel-1 family.</text>
</comment>
<dbReference type="SMART" id="SM00671">
    <property type="entry name" value="SEL1"/>
    <property type="match status" value="4"/>
</dbReference>
<dbReference type="AlphaFoldDB" id="A0A397W498"/>
<protein>
    <recommendedName>
        <fullName evidence="4">HCP-like protein</fullName>
    </recommendedName>
</protein>
<dbReference type="OrthoDB" id="2384430at2759"/>
<dbReference type="SUPFAM" id="SSF81901">
    <property type="entry name" value="HCP-like"/>
    <property type="match status" value="1"/>
</dbReference>
<dbReference type="InterPro" id="IPR006597">
    <property type="entry name" value="Sel1-like"/>
</dbReference>
<organism evidence="2 3">
    <name type="scientific">Gigaspora rosea</name>
    <dbReference type="NCBI Taxonomy" id="44941"/>
    <lineage>
        <taxon>Eukaryota</taxon>
        <taxon>Fungi</taxon>
        <taxon>Fungi incertae sedis</taxon>
        <taxon>Mucoromycota</taxon>
        <taxon>Glomeromycotina</taxon>
        <taxon>Glomeromycetes</taxon>
        <taxon>Diversisporales</taxon>
        <taxon>Gigasporaceae</taxon>
        <taxon>Gigaspora</taxon>
    </lineage>
</organism>
<dbReference type="STRING" id="44941.A0A397W498"/>
<feature type="non-terminal residue" evidence="2">
    <location>
        <position position="1"/>
    </location>
</feature>
<reference evidence="2 3" key="1">
    <citation type="submission" date="2018-06" db="EMBL/GenBank/DDBJ databases">
        <title>Comparative genomics reveals the genomic features of Rhizophagus irregularis, R. cerebriforme, R. diaphanum and Gigaspora rosea, and their symbiotic lifestyle signature.</title>
        <authorList>
            <person name="Morin E."/>
            <person name="San Clemente H."/>
            <person name="Chen E.C.H."/>
            <person name="De La Providencia I."/>
            <person name="Hainaut M."/>
            <person name="Kuo A."/>
            <person name="Kohler A."/>
            <person name="Murat C."/>
            <person name="Tang N."/>
            <person name="Roy S."/>
            <person name="Loubradou J."/>
            <person name="Henrissat B."/>
            <person name="Grigoriev I.V."/>
            <person name="Corradi N."/>
            <person name="Roux C."/>
            <person name="Martin F.M."/>
        </authorList>
    </citation>
    <scope>NUCLEOTIDE SEQUENCE [LARGE SCALE GENOMIC DNA]</scope>
    <source>
        <strain evidence="2 3">DAOM 194757</strain>
    </source>
</reference>
<dbReference type="EMBL" id="QKWP01000036">
    <property type="protein sequence ID" value="RIB29540.1"/>
    <property type="molecule type" value="Genomic_DNA"/>
</dbReference>
<dbReference type="Gene3D" id="1.25.40.10">
    <property type="entry name" value="Tetratricopeptide repeat domain"/>
    <property type="match status" value="1"/>
</dbReference>
<dbReference type="Proteomes" id="UP000266673">
    <property type="component" value="Unassembled WGS sequence"/>
</dbReference>
<gene>
    <name evidence="2" type="ORF">C2G38_1950251</name>
</gene>
<name>A0A397W498_9GLOM</name>
<dbReference type="PANTHER" id="PTHR11102">
    <property type="entry name" value="SEL-1-LIKE PROTEIN"/>
    <property type="match status" value="1"/>
</dbReference>
<evidence type="ECO:0000256" key="1">
    <source>
        <dbReference type="ARBA" id="ARBA00038101"/>
    </source>
</evidence>
<dbReference type="PANTHER" id="PTHR11102:SF160">
    <property type="entry name" value="ERAD-ASSOCIATED E3 UBIQUITIN-PROTEIN LIGASE COMPONENT HRD3"/>
    <property type="match status" value="1"/>
</dbReference>
<evidence type="ECO:0008006" key="4">
    <source>
        <dbReference type="Google" id="ProtNLM"/>
    </source>
</evidence>
<evidence type="ECO:0000313" key="2">
    <source>
        <dbReference type="EMBL" id="RIB29540.1"/>
    </source>
</evidence>
<dbReference type="InterPro" id="IPR050767">
    <property type="entry name" value="Sel1_AlgK"/>
</dbReference>
<accession>A0A397W498</accession>
<evidence type="ECO:0000313" key="3">
    <source>
        <dbReference type="Proteomes" id="UP000266673"/>
    </source>
</evidence>
<comment type="caution">
    <text evidence="2">The sequence shown here is derived from an EMBL/GenBank/DDBJ whole genome shotgun (WGS) entry which is preliminary data.</text>
</comment>
<keyword evidence="3" id="KW-1185">Reference proteome</keyword>